<dbReference type="Gene3D" id="3.90.1720.10">
    <property type="entry name" value="endopeptidase domain like (from Nostoc punctiforme)"/>
    <property type="match status" value="1"/>
</dbReference>
<reference evidence="6" key="1">
    <citation type="submission" date="2016-06" db="UniProtKB">
        <authorList>
            <consortium name="WormBaseParasite"/>
        </authorList>
    </citation>
    <scope>IDENTIFICATION</scope>
</reference>
<evidence type="ECO:0000259" key="3">
    <source>
        <dbReference type="Pfam" id="PF00171"/>
    </source>
</evidence>
<sequence>MLFPELTDIEAGDIVFFMKSLEKTENGEFEEAIVTVAAQPIAHVGILSGTVGHWSLIHAVPESGVCEQLLTDVMQKIRPSGVEVRGVQLPVTTRTTAYQWAKSKIGAKYNDIFSDEMLDSTGNEAFYCSQLIAKSYEFAGIADFSPQHQLNFTGPDGRILPFWENYFKKLELPIPQGAPGSHPATLIQSKYLKTNFARTCHYSMAKFVVPATVDSALHFLRGARKVLVHCAAASIETVDEAIKDARQAQPSWAALSAQQRGAVLRKAAAIIRDCSEKLAYWETVDCGKPIEESRWDMASCADCFEFFGGAAHNLAGNHFPLGNNNYAYTERIPCGVVGAIGVWNYPLQTASWKIAPALMCGNAVVYKPSPLAPVTAVFLAQILQNAGLPDEGDTGKAICEHSGIDKITFTGSTETGTKILASCSLPGRLKPVTLELGGKSSVIVFEDADIDIALTGALMANFFSQGEVCSNASKVLVHQSIYDEFQRKIVDLTKGLIPNDPLLDGTKIGATISEAHLSKVKAFIDGACREGAILLCGGEEVIVNGLEGGYYLSPAILTNITENMRIYQEEVFGAVMLLIPFQQNEVIFYTVWVRIPKVDSMIPFGGMKQSGFGRENGVAALEAFSQIKSVYVNAANKLNNPFLR</sequence>
<protein>
    <submittedName>
        <fullName evidence="6">Aldedh domain-containing protein</fullName>
    </submittedName>
</protein>
<dbReference type="InterPro" id="IPR016163">
    <property type="entry name" value="Ald_DH_C"/>
</dbReference>
<dbReference type="PANTHER" id="PTHR11699">
    <property type="entry name" value="ALDEHYDE DEHYDROGENASE-RELATED"/>
    <property type="match status" value="1"/>
</dbReference>
<dbReference type="Pfam" id="PF00171">
    <property type="entry name" value="Aldedh"/>
    <property type="match status" value="2"/>
</dbReference>
<dbReference type="Proteomes" id="UP000271098">
    <property type="component" value="Unassembled WGS sequence"/>
</dbReference>
<dbReference type="Gene3D" id="3.40.309.10">
    <property type="entry name" value="Aldehyde Dehydrogenase, Chain A, domain 2"/>
    <property type="match status" value="2"/>
</dbReference>
<feature type="domain" description="Aldehyde dehydrogenase" evidence="3">
    <location>
        <begin position="597"/>
        <end position="630"/>
    </location>
</feature>
<dbReference type="InterPro" id="IPR016162">
    <property type="entry name" value="Ald_DH_N"/>
</dbReference>
<comment type="similarity">
    <text evidence="1">Belongs to the aldehyde dehydrogenase family.</text>
</comment>
<accession>A0A183DNP1</accession>
<dbReference type="InterPro" id="IPR038765">
    <property type="entry name" value="Papain-like_cys_pep_sf"/>
</dbReference>
<dbReference type="GO" id="GO:0016620">
    <property type="term" value="F:oxidoreductase activity, acting on the aldehyde or oxo group of donors, NAD or NADP as acceptor"/>
    <property type="evidence" value="ECO:0007669"/>
    <property type="project" value="InterPro"/>
</dbReference>
<evidence type="ECO:0000256" key="2">
    <source>
        <dbReference type="ARBA" id="ARBA00023002"/>
    </source>
</evidence>
<evidence type="ECO:0000313" key="4">
    <source>
        <dbReference type="EMBL" id="VDN17300.1"/>
    </source>
</evidence>
<dbReference type="InterPro" id="IPR024453">
    <property type="entry name" value="Peptidase_C92"/>
</dbReference>
<dbReference type="FunFam" id="3.40.605.10:FF:000007">
    <property type="entry name" value="NAD/NADP-dependent betaine aldehyde dehydrogenase"/>
    <property type="match status" value="1"/>
</dbReference>
<dbReference type="InterPro" id="IPR016161">
    <property type="entry name" value="Ald_DH/histidinol_DH"/>
</dbReference>
<dbReference type="Gene3D" id="3.40.605.10">
    <property type="entry name" value="Aldehyde Dehydrogenase, Chain A, domain 1"/>
    <property type="match status" value="1"/>
</dbReference>
<evidence type="ECO:0000313" key="5">
    <source>
        <dbReference type="Proteomes" id="UP000271098"/>
    </source>
</evidence>
<dbReference type="InterPro" id="IPR015590">
    <property type="entry name" value="Aldehyde_DH_dom"/>
</dbReference>
<dbReference type="PROSITE" id="PS00070">
    <property type="entry name" value="ALDEHYDE_DEHYDR_CYS"/>
    <property type="match status" value="1"/>
</dbReference>
<dbReference type="WBParaSite" id="GPUH_0001034501-mRNA-1">
    <property type="protein sequence ID" value="GPUH_0001034501-mRNA-1"/>
    <property type="gene ID" value="GPUH_0001034501"/>
</dbReference>
<evidence type="ECO:0000256" key="1">
    <source>
        <dbReference type="ARBA" id="ARBA00009986"/>
    </source>
</evidence>
<reference evidence="4 5" key="2">
    <citation type="submission" date="2018-11" db="EMBL/GenBank/DDBJ databases">
        <authorList>
            <consortium name="Pathogen Informatics"/>
        </authorList>
    </citation>
    <scope>NUCLEOTIDE SEQUENCE [LARGE SCALE GENOMIC DNA]</scope>
</reference>
<dbReference type="Pfam" id="PF05708">
    <property type="entry name" value="Peptidase_C92"/>
    <property type="match status" value="1"/>
</dbReference>
<feature type="domain" description="Aldehyde dehydrogenase" evidence="3">
    <location>
        <begin position="224"/>
        <end position="585"/>
    </location>
</feature>
<keyword evidence="5" id="KW-1185">Reference proteome</keyword>
<dbReference type="OrthoDB" id="310895at2759"/>
<dbReference type="AlphaFoldDB" id="A0A183DNP1"/>
<dbReference type="SUPFAM" id="SSF53720">
    <property type="entry name" value="ALDH-like"/>
    <property type="match status" value="1"/>
</dbReference>
<dbReference type="InterPro" id="IPR016160">
    <property type="entry name" value="Ald_DH_CS_CYS"/>
</dbReference>
<dbReference type="SUPFAM" id="SSF54001">
    <property type="entry name" value="Cysteine proteinases"/>
    <property type="match status" value="1"/>
</dbReference>
<organism evidence="6">
    <name type="scientific">Gongylonema pulchrum</name>
    <dbReference type="NCBI Taxonomy" id="637853"/>
    <lineage>
        <taxon>Eukaryota</taxon>
        <taxon>Metazoa</taxon>
        <taxon>Ecdysozoa</taxon>
        <taxon>Nematoda</taxon>
        <taxon>Chromadorea</taxon>
        <taxon>Rhabditida</taxon>
        <taxon>Spirurina</taxon>
        <taxon>Spiruromorpha</taxon>
        <taxon>Spiruroidea</taxon>
        <taxon>Gongylonematidae</taxon>
        <taxon>Gongylonema</taxon>
    </lineage>
</organism>
<name>A0A183DNP1_9BILA</name>
<gene>
    <name evidence="4" type="ORF">GPUH_LOCUS10332</name>
</gene>
<evidence type="ECO:0000313" key="6">
    <source>
        <dbReference type="WBParaSite" id="GPUH_0001034501-mRNA-1"/>
    </source>
</evidence>
<keyword evidence="2" id="KW-0560">Oxidoreductase</keyword>
<dbReference type="EMBL" id="UYRT01077929">
    <property type="protein sequence ID" value="VDN17300.1"/>
    <property type="molecule type" value="Genomic_DNA"/>
</dbReference>
<proteinExistence type="inferred from homology"/>